<proteinExistence type="predicted"/>
<dbReference type="AlphaFoldDB" id="A0AAV2AHR8"/>
<organism evidence="1 2">
    <name type="scientific">Larinioides sclopetarius</name>
    <dbReference type="NCBI Taxonomy" id="280406"/>
    <lineage>
        <taxon>Eukaryota</taxon>
        <taxon>Metazoa</taxon>
        <taxon>Ecdysozoa</taxon>
        <taxon>Arthropoda</taxon>
        <taxon>Chelicerata</taxon>
        <taxon>Arachnida</taxon>
        <taxon>Araneae</taxon>
        <taxon>Araneomorphae</taxon>
        <taxon>Entelegynae</taxon>
        <taxon>Araneoidea</taxon>
        <taxon>Araneidae</taxon>
        <taxon>Larinioides</taxon>
    </lineage>
</organism>
<gene>
    <name evidence="1" type="ORF">LARSCL_LOCUS12226</name>
</gene>
<feature type="non-terminal residue" evidence="1">
    <location>
        <position position="1"/>
    </location>
</feature>
<name>A0AAV2AHR8_9ARAC</name>
<keyword evidence="2" id="KW-1185">Reference proteome</keyword>
<reference evidence="1 2" key="1">
    <citation type="submission" date="2024-04" db="EMBL/GenBank/DDBJ databases">
        <authorList>
            <person name="Rising A."/>
            <person name="Reimegard J."/>
            <person name="Sonavane S."/>
            <person name="Akerstrom W."/>
            <person name="Nylinder S."/>
            <person name="Hedman E."/>
            <person name="Kallberg Y."/>
        </authorList>
    </citation>
    <scope>NUCLEOTIDE SEQUENCE [LARGE SCALE GENOMIC DNA]</scope>
</reference>
<accession>A0AAV2AHR8</accession>
<evidence type="ECO:0000313" key="1">
    <source>
        <dbReference type="EMBL" id="CAL1282720.1"/>
    </source>
</evidence>
<feature type="non-terminal residue" evidence="1">
    <location>
        <position position="94"/>
    </location>
</feature>
<protein>
    <submittedName>
        <fullName evidence="1">Uncharacterized protein</fullName>
    </submittedName>
</protein>
<dbReference type="Proteomes" id="UP001497382">
    <property type="component" value="Unassembled WGS sequence"/>
</dbReference>
<comment type="caution">
    <text evidence="1">The sequence shown here is derived from an EMBL/GenBank/DDBJ whole genome shotgun (WGS) entry which is preliminary data.</text>
</comment>
<dbReference type="EMBL" id="CAXIEN010000160">
    <property type="protein sequence ID" value="CAL1282720.1"/>
    <property type="molecule type" value="Genomic_DNA"/>
</dbReference>
<evidence type="ECO:0000313" key="2">
    <source>
        <dbReference type="Proteomes" id="UP001497382"/>
    </source>
</evidence>
<sequence length="94" mass="10656">RERKLQELHPLGGRKSSRCGTSAFIRQTREIFSSLKRACFLAPKVKTTTKIFWNPYKKKDALMDAHLRPVMEAHVTQVAHLARLGQPSLGSLNV</sequence>